<evidence type="ECO:0000313" key="4">
    <source>
        <dbReference type="Proteomes" id="UP000295146"/>
    </source>
</evidence>
<dbReference type="AlphaFoldDB" id="A0A4R8C1I9"/>
<name>A0A4R8C1I9_9ACTN</name>
<organism evidence="3 4">
    <name type="scientific">Kribbella pratensis</name>
    <dbReference type="NCBI Taxonomy" id="2512112"/>
    <lineage>
        <taxon>Bacteria</taxon>
        <taxon>Bacillati</taxon>
        <taxon>Actinomycetota</taxon>
        <taxon>Actinomycetes</taxon>
        <taxon>Propionibacteriales</taxon>
        <taxon>Kribbellaceae</taxon>
        <taxon>Kribbella</taxon>
    </lineage>
</organism>
<dbReference type="InterPro" id="IPR024975">
    <property type="entry name" value="NOV_C"/>
</dbReference>
<feature type="domain" description="Protein NO VEIN C-terminal" evidence="2">
    <location>
        <begin position="262"/>
        <end position="322"/>
    </location>
</feature>
<protein>
    <submittedName>
        <fullName evidence="3">Uncharacterized protein DUF3883</fullName>
    </submittedName>
</protein>
<evidence type="ECO:0000259" key="1">
    <source>
        <dbReference type="Pfam" id="PF12102"/>
    </source>
</evidence>
<comment type="caution">
    <text evidence="3">The sequence shown here is derived from an EMBL/GenBank/DDBJ whole genome shotgun (WGS) entry which is preliminary data.</text>
</comment>
<dbReference type="Gene3D" id="3.30.920.90">
    <property type="match status" value="1"/>
</dbReference>
<accession>A0A4R8C1I9</accession>
<feature type="domain" description="Type IV methyl-directed restriction enzyme EcoKMcrB subunit DNA-binding" evidence="1">
    <location>
        <begin position="63"/>
        <end position="209"/>
    </location>
</feature>
<evidence type="ECO:0000313" key="3">
    <source>
        <dbReference type="EMBL" id="TDW65635.1"/>
    </source>
</evidence>
<dbReference type="Pfam" id="PF12102">
    <property type="entry name" value="MrcB_N"/>
    <property type="match status" value="1"/>
</dbReference>
<evidence type="ECO:0000259" key="2">
    <source>
        <dbReference type="Pfam" id="PF13020"/>
    </source>
</evidence>
<dbReference type="EMBL" id="SODP01000003">
    <property type="protein sequence ID" value="TDW65635.1"/>
    <property type="molecule type" value="Genomic_DNA"/>
</dbReference>
<keyword evidence="4" id="KW-1185">Reference proteome</keyword>
<gene>
    <name evidence="3" type="ORF">EV653_5646</name>
</gene>
<dbReference type="InterPro" id="IPR021961">
    <property type="entry name" value="McrB_DNA-bd"/>
</dbReference>
<proteinExistence type="predicted"/>
<dbReference type="Pfam" id="PF13020">
    <property type="entry name" value="NOV_C"/>
    <property type="match status" value="1"/>
</dbReference>
<dbReference type="Proteomes" id="UP000295146">
    <property type="component" value="Unassembled WGS sequence"/>
</dbReference>
<reference evidence="3 4" key="1">
    <citation type="submission" date="2019-03" db="EMBL/GenBank/DDBJ databases">
        <title>Genomic Encyclopedia of Type Strains, Phase III (KMG-III): the genomes of soil and plant-associated and newly described type strains.</title>
        <authorList>
            <person name="Whitman W."/>
        </authorList>
    </citation>
    <scope>NUCLEOTIDE SEQUENCE [LARGE SCALE GENOMIC DNA]</scope>
    <source>
        <strain evidence="3 4">VKM Ac-2573</strain>
    </source>
</reference>
<sequence>MSLSGDMEQVLAVAPEFSTAASPSMALRDQHLVSIARRFGELLAGLGDELLGDEIRLDVEVGGRRGSYSPTAWVRIYSKAHSPSATEGFYLVYLFASDGSRAYLSLNQGTSEWRSGKFRPLNDESELRSRASEARGALRDLDWAGLVPDGLLSIDLAVDSLQLGPESKHRSRNYEFANVIAKRYDRWAVPADEVLVQDLSDMLPLLAMLYQAPQALARAVQAGEGEPPAGRDGGGVAARTKARIQGRLLDSAARRAMEVYAEDAAYELLKDEWTVERVGRFNRGYDLECTNDDQVLHVEVKGTQGTGEEVILTRGEVRHHQAHGGHCEDAHALFVLAEITLVREPALRCEGGVPTMLYDWCPDLAALTPTEFRYRVPHD</sequence>